<dbReference type="OrthoDB" id="6279530at2759"/>
<sequence>MKHTFSTLPIYSNNSCKNRSGTVALHLRLNQKKLRTAEYIHLPDEIINDENIDDIGTMVISPSSYIGSPRHMHEYTQDAMTYVRKYGRLDLFIIIFTCNSSWPEIKEQLKYGQVAMDQHERFVLVHVENRFGAVHTGAESFLRFDFSRISSEFLIRCFGFCSTQFGTVLNHSDGPPVSRDCLRIKQFAHA</sequence>
<protein>
    <recommendedName>
        <fullName evidence="1">Helitron helicase-like domain-containing protein</fullName>
    </recommendedName>
</protein>
<dbReference type="Pfam" id="PF14214">
    <property type="entry name" value="Helitron_like_N"/>
    <property type="match status" value="1"/>
</dbReference>
<evidence type="ECO:0000259" key="1">
    <source>
        <dbReference type="Pfam" id="PF14214"/>
    </source>
</evidence>
<reference evidence="2" key="1">
    <citation type="submission" date="2022-01" db="EMBL/GenBank/DDBJ databases">
        <authorList>
            <person name="King R."/>
        </authorList>
    </citation>
    <scope>NUCLEOTIDE SEQUENCE</scope>
</reference>
<name>A0A9N9QI29_9CUCU</name>
<keyword evidence="3" id="KW-1185">Reference proteome</keyword>
<dbReference type="InterPro" id="IPR025476">
    <property type="entry name" value="Helitron_helicase-like"/>
</dbReference>
<evidence type="ECO:0000313" key="3">
    <source>
        <dbReference type="Proteomes" id="UP001152799"/>
    </source>
</evidence>
<evidence type="ECO:0000313" key="2">
    <source>
        <dbReference type="EMBL" id="CAG9766005.1"/>
    </source>
</evidence>
<organism evidence="2 3">
    <name type="scientific">Ceutorhynchus assimilis</name>
    <name type="common">cabbage seed weevil</name>
    <dbReference type="NCBI Taxonomy" id="467358"/>
    <lineage>
        <taxon>Eukaryota</taxon>
        <taxon>Metazoa</taxon>
        <taxon>Ecdysozoa</taxon>
        <taxon>Arthropoda</taxon>
        <taxon>Hexapoda</taxon>
        <taxon>Insecta</taxon>
        <taxon>Pterygota</taxon>
        <taxon>Neoptera</taxon>
        <taxon>Endopterygota</taxon>
        <taxon>Coleoptera</taxon>
        <taxon>Polyphaga</taxon>
        <taxon>Cucujiformia</taxon>
        <taxon>Curculionidae</taxon>
        <taxon>Ceutorhynchinae</taxon>
        <taxon>Ceutorhynchus</taxon>
    </lineage>
</organism>
<dbReference type="AlphaFoldDB" id="A0A9N9QI29"/>
<gene>
    <name evidence="2" type="ORF">CEUTPL_LOCUS6600</name>
</gene>
<dbReference type="EMBL" id="OU892279">
    <property type="protein sequence ID" value="CAG9766005.1"/>
    <property type="molecule type" value="Genomic_DNA"/>
</dbReference>
<accession>A0A9N9QI29</accession>
<feature type="domain" description="Helitron helicase-like" evidence="1">
    <location>
        <begin position="27"/>
        <end position="117"/>
    </location>
</feature>
<dbReference type="Proteomes" id="UP001152799">
    <property type="component" value="Chromosome 3"/>
</dbReference>
<proteinExistence type="predicted"/>